<dbReference type="PROSITE" id="PS50005">
    <property type="entry name" value="TPR"/>
    <property type="match status" value="2"/>
</dbReference>
<dbReference type="FunFam" id="1.25.40.10:FF:000189">
    <property type="entry name" value="Tetratricopeptide repeat domain 25"/>
    <property type="match status" value="1"/>
</dbReference>
<feature type="compositionally biased region" description="Acidic residues" evidence="10">
    <location>
        <begin position="534"/>
        <end position="545"/>
    </location>
</feature>
<dbReference type="InterPro" id="IPR019734">
    <property type="entry name" value="TPR_rpt"/>
</dbReference>
<dbReference type="SMART" id="SM00028">
    <property type="entry name" value="TPR"/>
    <property type="match status" value="6"/>
</dbReference>
<evidence type="ECO:0000256" key="2">
    <source>
        <dbReference type="ARBA" id="ARBA00022490"/>
    </source>
</evidence>
<evidence type="ECO:0000313" key="11">
    <source>
        <dbReference type="EMBL" id="OCT62008.1"/>
    </source>
</evidence>
<dbReference type="EMBL" id="CM004482">
    <property type="protein sequence ID" value="OCT62008.1"/>
    <property type="molecule type" value="Genomic_DNA"/>
</dbReference>
<evidence type="ECO:0000313" key="12">
    <source>
        <dbReference type="Proteomes" id="UP000694892"/>
    </source>
</evidence>
<feature type="compositionally biased region" description="Basic and acidic residues" evidence="10">
    <location>
        <begin position="565"/>
        <end position="575"/>
    </location>
</feature>
<dbReference type="InterPro" id="IPR011990">
    <property type="entry name" value="TPR-like_helical_dom_sf"/>
</dbReference>
<sequence length="575" mass="65971">MAAEVRFWVAKQRLTLAKGNIVKHHTVKHNTLVPLVQREGKAMAEETDEQQAPQSTFSTYMAEGEQLYHKAEYKKASDSFTAALQLQPEEKNCLVARSKCFLKLGEPECALKDAEASLQIENDFFKGLYQKAEALYAMGDFEFALVHYHRGYKLRPEFQGFRLGIQKAQEAIENSVGTPASVKLENKTDLQFISRQEESKKAKQKAQVKVQKKDSKQQKKVDPERSQKTVRQLLGELYSDKEYLESLLRDEALVKGNTRGGVKLHDLIINGILYLDTRSEFWRQQKPIYARQRDRKIMQQKWKRDKNKSADPSQYIVKSLEEIDQLLSSGKAEESYKKAQLVLKKVERWTSVDIHNREELTGSLHSCIGNAQMDMGQIEAALQSHKKDLAIAEKYKLLEAKSRALDNIGRVYARIGKFNEAIKVWEEKIPLANSSLEKTWLYHEIGRCYLELEQTAEAKEYGEKSQQEADAAEDIEWQLNACVLLAQAEVKLKHYQSAISSFENALERARLLHNKDAEQAILVALEDAKQGMEEQQESEQNNDENDNLRADGNTARDEEEEEEDVHVQRTEEDEG</sequence>
<dbReference type="PANTHER" id="PTHR23040:SF1">
    <property type="entry name" value="OUTER DYNEIN ARM-DOCKING COMPLEX SUBUNIT 4"/>
    <property type="match status" value="1"/>
</dbReference>
<dbReference type="FunFam" id="1.25.40.10:FF:000274">
    <property type="entry name" value="Tetratricopeptide repeat domain 25"/>
    <property type="match status" value="1"/>
</dbReference>
<reference evidence="12" key="1">
    <citation type="journal article" date="2016" name="Nature">
        <title>Genome evolution in the allotetraploid frog Xenopus laevis.</title>
        <authorList>
            <person name="Session A.M."/>
            <person name="Uno Y."/>
            <person name="Kwon T."/>
            <person name="Chapman J.A."/>
            <person name="Toyoda A."/>
            <person name="Takahashi S."/>
            <person name="Fukui A."/>
            <person name="Hikosaka A."/>
            <person name="Suzuki A."/>
            <person name="Kondo M."/>
            <person name="van Heeringen S.J."/>
            <person name="Quigley I."/>
            <person name="Heinz S."/>
            <person name="Ogino H."/>
            <person name="Ochi H."/>
            <person name="Hellsten U."/>
            <person name="Lyons J.B."/>
            <person name="Simakov O."/>
            <person name="Putnam N."/>
            <person name="Stites J."/>
            <person name="Kuroki Y."/>
            <person name="Tanaka T."/>
            <person name="Michiue T."/>
            <person name="Watanabe M."/>
            <person name="Bogdanovic O."/>
            <person name="Lister R."/>
            <person name="Georgiou G."/>
            <person name="Paranjpe S.S."/>
            <person name="van Kruijsbergen I."/>
            <person name="Shu S."/>
            <person name="Carlson J."/>
            <person name="Kinoshita T."/>
            <person name="Ohta Y."/>
            <person name="Mawaribuchi S."/>
            <person name="Jenkins J."/>
            <person name="Grimwood J."/>
            <person name="Schmutz J."/>
            <person name="Mitros T."/>
            <person name="Mozaffari S.V."/>
            <person name="Suzuki Y."/>
            <person name="Haramoto Y."/>
            <person name="Yamamoto T.S."/>
            <person name="Takagi C."/>
            <person name="Heald R."/>
            <person name="Miller K."/>
            <person name="Haudenschild C."/>
            <person name="Kitzman J."/>
            <person name="Nakayama T."/>
            <person name="Izutsu Y."/>
            <person name="Robert J."/>
            <person name="Fortriede J."/>
            <person name="Burns K."/>
            <person name="Lotay V."/>
            <person name="Karimi K."/>
            <person name="Yasuoka Y."/>
            <person name="Dichmann D.S."/>
            <person name="Flajnik M.F."/>
            <person name="Houston D.W."/>
            <person name="Shendure J."/>
            <person name="DuPasquier L."/>
            <person name="Vize P.D."/>
            <person name="Zorn A.M."/>
            <person name="Ito M."/>
            <person name="Marcotte E.M."/>
            <person name="Wallingford J.B."/>
            <person name="Ito Y."/>
            <person name="Asashima M."/>
            <person name="Ueno N."/>
            <person name="Matsuda Y."/>
            <person name="Veenstra G.J."/>
            <person name="Fujiyama A."/>
            <person name="Harland R.M."/>
            <person name="Taira M."/>
            <person name="Rokhsar D.S."/>
        </authorList>
    </citation>
    <scope>NUCLEOTIDE SEQUENCE [LARGE SCALE GENOMIC DNA]</scope>
    <source>
        <strain evidence="12">J</strain>
    </source>
</reference>
<dbReference type="Gene3D" id="1.25.40.10">
    <property type="entry name" value="Tetratricopeptide repeat domain"/>
    <property type="match status" value="2"/>
</dbReference>
<dbReference type="GO" id="GO:0036158">
    <property type="term" value="P:outer dynein arm assembly"/>
    <property type="evidence" value="ECO:0007669"/>
    <property type="project" value="UniProtKB-ARBA"/>
</dbReference>
<name>A0A974BW17_XENLA</name>
<evidence type="ECO:0000256" key="10">
    <source>
        <dbReference type="SAM" id="MobiDB-lite"/>
    </source>
</evidence>
<dbReference type="GO" id="GO:0003341">
    <property type="term" value="P:cilium movement"/>
    <property type="evidence" value="ECO:0007669"/>
    <property type="project" value="UniProtKB-ARBA"/>
</dbReference>
<dbReference type="Proteomes" id="UP000694892">
    <property type="component" value="Chromosome 9_10L"/>
</dbReference>
<feature type="compositionally biased region" description="Basic and acidic residues" evidence="10">
    <location>
        <begin position="211"/>
        <end position="226"/>
    </location>
</feature>
<organism evidence="11 12">
    <name type="scientific">Xenopus laevis</name>
    <name type="common">African clawed frog</name>
    <dbReference type="NCBI Taxonomy" id="8355"/>
    <lineage>
        <taxon>Eukaryota</taxon>
        <taxon>Metazoa</taxon>
        <taxon>Chordata</taxon>
        <taxon>Craniata</taxon>
        <taxon>Vertebrata</taxon>
        <taxon>Euteleostomi</taxon>
        <taxon>Amphibia</taxon>
        <taxon>Batrachia</taxon>
        <taxon>Anura</taxon>
        <taxon>Pipoidea</taxon>
        <taxon>Pipidae</taxon>
        <taxon>Xenopodinae</taxon>
        <taxon>Xenopus</taxon>
        <taxon>Xenopus</taxon>
    </lineage>
</organism>
<proteinExistence type="predicted"/>
<keyword evidence="2" id="KW-0963">Cytoplasm</keyword>
<dbReference type="AlphaFoldDB" id="A0A974BW17"/>
<dbReference type="InterPro" id="IPR040111">
    <property type="entry name" value="ODAD4"/>
</dbReference>
<dbReference type="OMA" id="VMPGCKP"/>
<accession>A0A974BW17</accession>
<evidence type="ECO:0000256" key="8">
    <source>
        <dbReference type="ARBA" id="ARBA00034143"/>
    </source>
</evidence>
<evidence type="ECO:0000256" key="9">
    <source>
        <dbReference type="PROSITE-ProRule" id="PRU00339"/>
    </source>
</evidence>
<evidence type="ECO:0000256" key="7">
    <source>
        <dbReference type="ARBA" id="ARBA00034139"/>
    </source>
</evidence>
<feature type="region of interest" description="Disordered" evidence="10">
    <location>
        <begin position="203"/>
        <end position="226"/>
    </location>
</feature>
<feature type="repeat" description="TPR" evidence="9">
    <location>
        <begin position="57"/>
        <end position="90"/>
    </location>
</feature>
<dbReference type="GO" id="GO:0005930">
    <property type="term" value="C:axoneme"/>
    <property type="evidence" value="ECO:0007669"/>
    <property type="project" value="UniProtKB-SubCell"/>
</dbReference>
<feature type="repeat" description="TPR" evidence="9">
    <location>
        <begin position="402"/>
        <end position="435"/>
    </location>
</feature>
<evidence type="ECO:0000256" key="3">
    <source>
        <dbReference type="ARBA" id="ARBA00022737"/>
    </source>
</evidence>
<evidence type="ECO:0000256" key="5">
    <source>
        <dbReference type="ARBA" id="ARBA00023212"/>
    </source>
</evidence>
<dbReference type="PANTHER" id="PTHR23040">
    <property type="match status" value="1"/>
</dbReference>
<evidence type="ECO:0000256" key="4">
    <source>
        <dbReference type="ARBA" id="ARBA00022803"/>
    </source>
</evidence>
<evidence type="ECO:0000256" key="6">
    <source>
        <dbReference type="ARBA" id="ARBA00023273"/>
    </source>
</evidence>
<keyword evidence="5" id="KW-0206">Cytoskeleton</keyword>
<evidence type="ECO:0000256" key="1">
    <source>
        <dbReference type="ARBA" id="ARBA00004430"/>
    </source>
</evidence>
<comment type="subcellular location">
    <subcellularLocation>
        <location evidence="1">Cytoplasm</location>
        <location evidence="1">Cytoskeleton</location>
        <location evidence="1">Cilium axoneme</location>
    </subcellularLocation>
</comment>
<keyword evidence="4 9" id="KW-0802">TPR repeat</keyword>
<dbReference type="Pfam" id="PF13181">
    <property type="entry name" value="TPR_8"/>
    <property type="match status" value="2"/>
</dbReference>
<protein>
    <recommendedName>
        <fullName evidence="7">Outer dynein arm-docking complex subunit 4</fullName>
    </recommendedName>
    <alternativeName>
        <fullName evidence="8">Tetratricopeptide repeat protein 25</fullName>
    </alternativeName>
</protein>
<gene>
    <name evidence="11" type="ORF">XELAEV_18043092mg</name>
</gene>
<feature type="region of interest" description="Disordered" evidence="10">
    <location>
        <begin position="529"/>
        <end position="575"/>
    </location>
</feature>
<dbReference type="SUPFAM" id="SSF48452">
    <property type="entry name" value="TPR-like"/>
    <property type="match status" value="1"/>
</dbReference>
<keyword evidence="3" id="KW-0677">Repeat</keyword>
<keyword evidence="6" id="KW-0966">Cell projection</keyword>